<dbReference type="GO" id="GO:0004519">
    <property type="term" value="F:endonuclease activity"/>
    <property type="evidence" value="ECO:0007669"/>
    <property type="project" value="UniProtKB-KW"/>
</dbReference>
<dbReference type="Proteomes" id="UP001301869">
    <property type="component" value="Chromosome"/>
</dbReference>
<feature type="domain" description="BsuBI/PstI restriction endonuclease" evidence="1">
    <location>
        <begin position="7"/>
        <end position="80"/>
    </location>
</feature>
<accession>A0ABY9YXG7</accession>
<proteinExistence type="predicted"/>
<keyword evidence="2" id="KW-0255">Endonuclease</keyword>
<dbReference type="Pfam" id="PF06616">
    <property type="entry name" value="BsuBI_PstI_RE"/>
    <property type="match status" value="1"/>
</dbReference>
<name>A0ABY9YXG7_9GAMM</name>
<dbReference type="RefSeq" id="WP_311882091.1">
    <property type="nucleotide sequence ID" value="NZ_CP119391.1"/>
</dbReference>
<protein>
    <submittedName>
        <fullName evidence="2">BsuBI/PstI family type II restriction endonuclease</fullName>
    </submittedName>
</protein>
<dbReference type="Gene3D" id="3.40.1350.80">
    <property type="match status" value="1"/>
</dbReference>
<dbReference type="EMBL" id="CP119391">
    <property type="protein sequence ID" value="WNK19030.1"/>
    <property type="molecule type" value="Genomic_DNA"/>
</dbReference>
<dbReference type="InterPro" id="IPR009528">
    <property type="entry name" value="Restrct_endonuc_II_BsuBI_C"/>
</dbReference>
<keyword evidence="2" id="KW-0378">Hydrolase</keyword>
<reference evidence="2 3" key="1">
    <citation type="submission" date="2023-03" db="EMBL/GenBank/DDBJ databases">
        <title>Halomonas sp. nov., isolated from Korean tranditional fermented seafood 'Jeotgal'.</title>
        <authorList>
            <person name="Kim B."/>
            <person name="Shin N.-R."/>
        </authorList>
    </citation>
    <scope>NUCLEOTIDE SEQUENCE [LARGE SCALE GENOMIC DNA]</scope>
    <source>
        <strain evidence="2 3">SG2L-4</strain>
    </source>
</reference>
<organism evidence="2 3">
    <name type="scientific">Halomonas piscis</name>
    <dbReference type="NCBI Taxonomy" id="3031727"/>
    <lineage>
        <taxon>Bacteria</taxon>
        <taxon>Pseudomonadati</taxon>
        <taxon>Pseudomonadota</taxon>
        <taxon>Gammaproteobacteria</taxon>
        <taxon>Oceanospirillales</taxon>
        <taxon>Halomonadaceae</taxon>
        <taxon>Halomonas</taxon>
    </lineage>
</organism>
<dbReference type="InterPro" id="IPR041963">
    <property type="entry name" value="BsuBI/PstI_C_sf"/>
</dbReference>
<gene>
    <name evidence="2" type="ORF">P1P91_09050</name>
</gene>
<evidence type="ECO:0000313" key="2">
    <source>
        <dbReference type="EMBL" id="WNK19030.1"/>
    </source>
</evidence>
<keyword evidence="2" id="KW-0540">Nuclease</keyword>
<keyword evidence="3" id="KW-1185">Reference proteome</keyword>
<evidence type="ECO:0000313" key="3">
    <source>
        <dbReference type="Proteomes" id="UP001301869"/>
    </source>
</evidence>
<evidence type="ECO:0000259" key="1">
    <source>
        <dbReference type="Pfam" id="PF06616"/>
    </source>
</evidence>
<sequence>MLLDRSNENLDLVVFNEVGGVITENKKKLLDESLRLCRLGVSLITVFSDRHDFAEVADQIAWGTKVWIANEPDHMIHYDDKPVIQAR</sequence>